<evidence type="ECO:0000256" key="4">
    <source>
        <dbReference type="ARBA" id="ARBA00022723"/>
    </source>
</evidence>
<gene>
    <name evidence="19" type="primary">pepD</name>
    <name evidence="19" type="ORF">MOZ60_02070</name>
</gene>
<evidence type="ECO:0000256" key="15">
    <source>
        <dbReference type="ARBA" id="ARBA00076004"/>
    </source>
</evidence>
<accession>A0AB35U549</accession>
<organism evidence="19 20">
    <name type="scientific">Grylomicrobium aquisgranensis</name>
    <dbReference type="NCBI Taxonomy" id="2926318"/>
    <lineage>
        <taxon>Bacteria</taxon>
        <taxon>Bacillati</taxon>
        <taxon>Bacillota</taxon>
        <taxon>Erysipelotrichia</taxon>
        <taxon>Erysipelotrichales</taxon>
        <taxon>Erysipelotrichaceae</taxon>
        <taxon>Grylomicrobium</taxon>
    </lineage>
</organism>
<evidence type="ECO:0000313" key="19">
    <source>
        <dbReference type="EMBL" id="MDX8418877.1"/>
    </source>
</evidence>
<evidence type="ECO:0000256" key="13">
    <source>
        <dbReference type="ARBA" id="ARBA00071271"/>
    </source>
</evidence>
<dbReference type="PRINTS" id="PR00934">
    <property type="entry name" value="XHISDIPTASE"/>
</dbReference>
<dbReference type="PIRSF" id="PIRSF016599">
    <property type="entry name" value="Xaa-His_dipept"/>
    <property type="match status" value="1"/>
</dbReference>
<evidence type="ECO:0000256" key="12">
    <source>
        <dbReference type="ARBA" id="ARBA00061423"/>
    </source>
</evidence>
<dbReference type="PANTHER" id="PTHR43501:SF1">
    <property type="entry name" value="CYTOSOL NON-SPECIFIC DIPEPTIDASE"/>
    <property type="match status" value="1"/>
</dbReference>
<dbReference type="SUPFAM" id="SSF53187">
    <property type="entry name" value="Zn-dependent exopeptidases"/>
    <property type="match status" value="1"/>
</dbReference>
<evidence type="ECO:0000313" key="20">
    <source>
        <dbReference type="Proteomes" id="UP001286174"/>
    </source>
</evidence>
<dbReference type="EMBL" id="JALBUR010000003">
    <property type="protein sequence ID" value="MDX8418877.1"/>
    <property type="molecule type" value="Genomic_DNA"/>
</dbReference>
<keyword evidence="3" id="KW-0645">Protease</keyword>
<evidence type="ECO:0000256" key="6">
    <source>
        <dbReference type="ARBA" id="ARBA00022833"/>
    </source>
</evidence>
<dbReference type="NCBIfam" id="TIGR01893">
    <property type="entry name" value="aa-his-dipept"/>
    <property type="match status" value="1"/>
</dbReference>
<dbReference type="InterPro" id="IPR001160">
    <property type="entry name" value="Peptidase_M20C"/>
</dbReference>
<dbReference type="Pfam" id="PF07687">
    <property type="entry name" value="M20_dimer"/>
    <property type="match status" value="1"/>
</dbReference>
<keyword evidence="5 19" id="KW-0378">Hydrolase</keyword>
<evidence type="ECO:0000256" key="3">
    <source>
        <dbReference type="ARBA" id="ARBA00022670"/>
    </source>
</evidence>
<evidence type="ECO:0000256" key="8">
    <source>
        <dbReference type="ARBA" id="ARBA00023285"/>
    </source>
</evidence>
<reference evidence="19 20" key="1">
    <citation type="submission" date="2022-03" db="EMBL/GenBank/DDBJ databases">
        <title>Novel taxa within the pig intestine.</title>
        <authorList>
            <person name="Wylensek D."/>
            <person name="Bishof K."/>
            <person name="Afrizal A."/>
            <person name="Clavel T."/>
        </authorList>
    </citation>
    <scope>NUCLEOTIDE SEQUENCE [LARGE SCALE GENOMIC DNA]</scope>
    <source>
        <strain evidence="19 20">CLA-KB-P133</strain>
    </source>
</reference>
<keyword evidence="8" id="KW-0170">Cobalt</keyword>
<evidence type="ECO:0000256" key="1">
    <source>
        <dbReference type="ARBA" id="ARBA00001941"/>
    </source>
</evidence>
<comment type="catalytic activity">
    <reaction evidence="9">
        <text>Hydrolysis of dipeptides, preferentially hydrophobic dipeptides including prolyl amino acids.</text>
        <dbReference type="EC" id="3.4.13.18"/>
    </reaction>
</comment>
<dbReference type="Pfam" id="PF01546">
    <property type="entry name" value="Peptidase_M20"/>
    <property type="match status" value="1"/>
</dbReference>
<keyword evidence="4" id="KW-0479">Metal-binding</keyword>
<comment type="similarity">
    <text evidence="12">Belongs to the peptidase M20C family.</text>
</comment>
<dbReference type="PANTHER" id="PTHR43501">
    <property type="entry name" value="CYTOSOL NON-SPECIFIC DIPEPTIDASE"/>
    <property type="match status" value="1"/>
</dbReference>
<keyword evidence="19" id="KW-0224">Dipeptidase</keyword>
<evidence type="ECO:0000256" key="2">
    <source>
        <dbReference type="ARBA" id="ARBA00001947"/>
    </source>
</evidence>
<dbReference type="Gene3D" id="3.40.630.10">
    <property type="entry name" value="Zn peptidases"/>
    <property type="match status" value="2"/>
</dbReference>
<feature type="domain" description="Peptidase M20 dimerisation" evidence="18">
    <location>
        <begin position="204"/>
        <end position="263"/>
    </location>
</feature>
<comment type="cofactor">
    <cofactor evidence="2">
        <name>Zn(2+)</name>
        <dbReference type="ChEBI" id="CHEBI:29105"/>
    </cofactor>
</comment>
<comment type="cofactor">
    <cofactor evidence="1">
        <name>Co(2+)</name>
        <dbReference type="ChEBI" id="CHEBI:48828"/>
    </cofactor>
</comment>
<evidence type="ECO:0000256" key="16">
    <source>
        <dbReference type="ARBA" id="ARBA00077688"/>
    </source>
</evidence>
<sequence length="478" mass="52390">MEFDLQKRQCYWFNEIAKIPHGSRNEREISDFVVQFARDHGFPWHQDKAYNVTIDKPASKGYENASVLILQAHMDMVCEKTADSDHDFTKDPLDLYVDGDLLKAKGTTLGADDGMGVAYMLAILEDDSLAHPPLECIFTTMEEIGLLGAEKLHKEDLHGHRLISLDGGGEVVTAASSAGGCDVNLDYDMHMAENSDPGYVLHVYGLQGGHSGGEIHKERGNANILAARILEEAQCNGIRVNLVSLEGGSKDNAITREAEYIFTTPADVSCLQASVEKSAAAIREELRISDPGFMVDCKPDSKPLQHADDDSSAALLDMIYLMPDGFQHRSLAIEGLTLTSLNLGIVHTDGNKVHMQTLIRSALESGVDNLIGILQRLSERLGIRMEVSARYPGWNYAEVSPMREKYAKVAAAHGRKLEVIAGHGGLECGIFKGLDPEMDIITFGPIAHGAHTPDEELDLASFDRAYEMLKEIIALCKD</sequence>
<dbReference type="EC" id="3.4.13.18" evidence="10"/>
<keyword evidence="6" id="KW-0862">Zinc</keyword>
<name>A0AB35U549_9FIRM</name>
<comment type="caution">
    <text evidence="19">The sequence shown here is derived from an EMBL/GenBank/DDBJ whole genome shotgun (WGS) entry which is preliminary data.</text>
</comment>
<dbReference type="GO" id="GO:0046872">
    <property type="term" value="F:metal ion binding"/>
    <property type="evidence" value="ECO:0007669"/>
    <property type="project" value="UniProtKB-KW"/>
</dbReference>
<evidence type="ECO:0000256" key="17">
    <source>
        <dbReference type="ARBA" id="ARBA00078074"/>
    </source>
</evidence>
<dbReference type="InterPro" id="IPR002933">
    <property type="entry name" value="Peptidase_M20"/>
</dbReference>
<evidence type="ECO:0000256" key="5">
    <source>
        <dbReference type="ARBA" id="ARBA00022801"/>
    </source>
</evidence>
<evidence type="ECO:0000256" key="11">
    <source>
        <dbReference type="ARBA" id="ARBA00044252"/>
    </source>
</evidence>
<evidence type="ECO:0000256" key="9">
    <source>
        <dbReference type="ARBA" id="ARBA00036421"/>
    </source>
</evidence>
<dbReference type="GO" id="GO:0070573">
    <property type="term" value="F:metallodipeptidase activity"/>
    <property type="evidence" value="ECO:0007669"/>
    <property type="project" value="TreeGrafter"/>
</dbReference>
<protein>
    <recommendedName>
        <fullName evidence="13">Cytosol non-specific dipeptidase</fullName>
        <ecNumber evidence="10">3.4.13.18</ecNumber>
    </recommendedName>
    <alternativeName>
        <fullName evidence="16">Aminoacyl-histidine dipeptidase</fullName>
    </alternativeName>
    <alternativeName>
        <fullName evidence="15">Beta-alanyl-histidine dipeptidase</fullName>
    </alternativeName>
    <alternativeName>
        <fullName evidence="14">Carnosinase</fullName>
    </alternativeName>
    <alternativeName>
        <fullName evidence="11">Peptidase D</fullName>
    </alternativeName>
    <alternativeName>
        <fullName evidence="17">Xaa-His dipeptidase</fullName>
    </alternativeName>
</protein>
<dbReference type="AlphaFoldDB" id="A0AB35U549"/>
<evidence type="ECO:0000256" key="14">
    <source>
        <dbReference type="ARBA" id="ARBA00075285"/>
    </source>
</evidence>
<evidence type="ECO:0000259" key="18">
    <source>
        <dbReference type="Pfam" id="PF07687"/>
    </source>
</evidence>
<evidence type="ECO:0000256" key="10">
    <source>
        <dbReference type="ARBA" id="ARBA00038976"/>
    </source>
</evidence>
<dbReference type="GO" id="GO:0005829">
    <property type="term" value="C:cytosol"/>
    <property type="evidence" value="ECO:0007669"/>
    <property type="project" value="TreeGrafter"/>
</dbReference>
<evidence type="ECO:0000256" key="7">
    <source>
        <dbReference type="ARBA" id="ARBA00023049"/>
    </source>
</evidence>
<dbReference type="GO" id="GO:0006508">
    <property type="term" value="P:proteolysis"/>
    <property type="evidence" value="ECO:0007669"/>
    <property type="project" value="UniProtKB-KW"/>
</dbReference>
<keyword evidence="7" id="KW-0482">Metalloprotease</keyword>
<dbReference type="Proteomes" id="UP001286174">
    <property type="component" value="Unassembled WGS sequence"/>
</dbReference>
<dbReference type="InterPro" id="IPR011650">
    <property type="entry name" value="Peptidase_M20_dimer"/>
</dbReference>
<dbReference type="FunFam" id="3.40.630.10:FF:000015">
    <property type="entry name" value="Aminoacyl-histidine dipeptidase PepD"/>
    <property type="match status" value="1"/>
</dbReference>
<dbReference type="RefSeq" id="WP_370595463.1">
    <property type="nucleotide sequence ID" value="NZ_JALBUR010000003.1"/>
</dbReference>
<keyword evidence="20" id="KW-1185">Reference proteome</keyword>
<proteinExistence type="inferred from homology"/>